<dbReference type="AlphaFoldDB" id="A0A2V1D6Z7"/>
<dbReference type="EMBL" id="KZ805593">
    <property type="protein sequence ID" value="PVH93373.1"/>
    <property type="molecule type" value="Genomic_DNA"/>
</dbReference>
<evidence type="ECO:0000313" key="2">
    <source>
        <dbReference type="EMBL" id="PVH93373.1"/>
    </source>
</evidence>
<sequence>MRYRVFFSSRHLARPKPSKICRKRSPSRHHPFYLSTHHNTMSNLPLILVRKDADFWVLTQHTDRIHPQDLSNRLSNVVGKERFRISLRKNIYIIYIDMKHRQNDKVSRATQPGEAANGKDQNRDPGSDYEEGSRGYTIGPETYKESLQDIKLAQKKLRGERIPRH</sequence>
<accession>A0A2V1D6Z7</accession>
<gene>
    <name evidence="2" type="ORF">DM02DRAFT_228376</name>
</gene>
<keyword evidence="3" id="KW-1185">Reference proteome</keyword>
<name>A0A2V1D6Z7_9PLEO</name>
<organism evidence="2 3">
    <name type="scientific">Periconia macrospinosa</name>
    <dbReference type="NCBI Taxonomy" id="97972"/>
    <lineage>
        <taxon>Eukaryota</taxon>
        <taxon>Fungi</taxon>
        <taxon>Dikarya</taxon>
        <taxon>Ascomycota</taxon>
        <taxon>Pezizomycotina</taxon>
        <taxon>Dothideomycetes</taxon>
        <taxon>Pleosporomycetidae</taxon>
        <taxon>Pleosporales</taxon>
        <taxon>Massarineae</taxon>
        <taxon>Periconiaceae</taxon>
        <taxon>Periconia</taxon>
    </lineage>
</organism>
<evidence type="ECO:0000256" key="1">
    <source>
        <dbReference type="SAM" id="MobiDB-lite"/>
    </source>
</evidence>
<dbReference type="Proteomes" id="UP000244855">
    <property type="component" value="Unassembled WGS sequence"/>
</dbReference>
<reference evidence="2 3" key="1">
    <citation type="journal article" date="2018" name="Sci. Rep.">
        <title>Comparative genomics provides insights into the lifestyle and reveals functional heterogeneity of dark septate endophytic fungi.</title>
        <authorList>
            <person name="Knapp D.G."/>
            <person name="Nemeth J.B."/>
            <person name="Barry K."/>
            <person name="Hainaut M."/>
            <person name="Henrissat B."/>
            <person name="Johnson J."/>
            <person name="Kuo A."/>
            <person name="Lim J.H.P."/>
            <person name="Lipzen A."/>
            <person name="Nolan M."/>
            <person name="Ohm R.A."/>
            <person name="Tamas L."/>
            <person name="Grigoriev I.V."/>
            <person name="Spatafora J.W."/>
            <person name="Nagy L.G."/>
            <person name="Kovacs G.M."/>
        </authorList>
    </citation>
    <scope>NUCLEOTIDE SEQUENCE [LARGE SCALE GENOMIC DNA]</scope>
    <source>
        <strain evidence="2 3">DSE2036</strain>
    </source>
</reference>
<proteinExistence type="predicted"/>
<evidence type="ECO:0000313" key="3">
    <source>
        <dbReference type="Proteomes" id="UP000244855"/>
    </source>
</evidence>
<protein>
    <submittedName>
        <fullName evidence="2">Uncharacterized protein</fullName>
    </submittedName>
</protein>
<feature type="region of interest" description="Disordered" evidence="1">
    <location>
        <begin position="103"/>
        <end position="142"/>
    </location>
</feature>
<dbReference type="OrthoDB" id="4692646at2759"/>